<keyword evidence="1" id="KW-0614">Plasmid</keyword>
<evidence type="ECO:0000313" key="1">
    <source>
        <dbReference type="EMBL" id="AMJ80751.1"/>
    </source>
</evidence>
<dbReference type="EMBL" id="CP013929">
    <property type="protein sequence ID" value="AMJ80751.1"/>
    <property type="molecule type" value="Genomic_DNA"/>
</dbReference>
<gene>
    <name evidence="1" type="ORF">AV942_20420</name>
</gene>
<reference evidence="1 2" key="1">
    <citation type="submission" date="2015-12" db="EMBL/GenBank/DDBJ databases">
        <title>Intraspecies pangenome expansion in the marine bacterium Alteromonas.</title>
        <authorList>
            <person name="Lopez-Perez M."/>
            <person name="Rodriguez-Valera F."/>
        </authorList>
    </citation>
    <scope>NUCLEOTIDE SEQUENCE [LARGE SCALE GENOMIC DNA]</scope>
    <source>
        <strain evidence="1 2">UM8</strain>
        <plasmid evidence="1 2">pAMEDUM8_300</plasmid>
    </source>
</reference>
<sequence>MSDTIAVTETTGKITCRWAWVNVNLEKPIRALLSTKENTWGGFQVPYFFETHHKLLIKHYLTEDYEVTRSENGYTIKHFDYPSEIPTVVRNMLVEDDFGVERNVNTFVDGLCWEELTDAQVIAIEYLRNITTLTDDKTLELLEAKRKVSESWCLSLPLQYISSQKVNVALHNAYLYAFPTFKEMDQHICAEALAYAYELGYTALLDK</sequence>
<evidence type="ECO:0000313" key="2">
    <source>
        <dbReference type="Proteomes" id="UP000061468"/>
    </source>
</evidence>
<name>A0AAC9F7S9_9ALTE</name>
<organism evidence="1 2">
    <name type="scientific">Alteromonas mediterranea</name>
    <dbReference type="NCBI Taxonomy" id="314275"/>
    <lineage>
        <taxon>Bacteria</taxon>
        <taxon>Pseudomonadati</taxon>
        <taxon>Pseudomonadota</taxon>
        <taxon>Gammaproteobacteria</taxon>
        <taxon>Alteromonadales</taxon>
        <taxon>Alteromonadaceae</taxon>
        <taxon>Alteromonas/Salinimonas group</taxon>
        <taxon>Alteromonas</taxon>
    </lineage>
</organism>
<protein>
    <submittedName>
        <fullName evidence="1">Uncharacterized protein</fullName>
    </submittedName>
</protein>
<accession>A0AAC9F7S9</accession>
<dbReference type="AlphaFoldDB" id="A0AAC9F7S9"/>
<dbReference type="RefSeq" id="WP_015068567.1">
    <property type="nucleotide sequence ID" value="NZ_CAKMLI010000007.1"/>
</dbReference>
<dbReference type="Proteomes" id="UP000061468">
    <property type="component" value="Plasmid pAMEDUM8_300"/>
</dbReference>
<proteinExistence type="predicted"/>
<geneLocation type="plasmid" evidence="1 2">
    <name>pAMEDUM8_300</name>
</geneLocation>